<comment type="function">
    <text evidence="7">Catalyzes the NADPH-dependent reduction of N-acetyl-5-glutamyl phosphate to yield N-acetyl-L-glutamate 5-semialdehyde.</text>
</comment>
<keyword evidence="2 7" id="KW-0055">Arginine biosynthesis</keyword>
<dbReference type="PROSITE" id="PS01224">
    <property type="entry name" value="ARGC"/>
    <property type="match status" value="1"/>
</dbReference>
<dbReference type="NCBIfam" id="TIGR01850">
    <property type="entry name" value="argC"/>
    <property type="match status" value="1"/>
</dbReference>
<evidence type="ECO:0000256" key="2">
    <source>
        <dbReference type="ARBA" id="ARBA00022571"/>
    </source>
</evidence>
<dbReference type="InterPro" id="IPR050085">
    <property type="entry name" value="AGPR"/>
</dbReference>
<reference evidence="10" key="1">
    <citation type="submission" date="2020-08" db="EMBL/GenBank/DDBJ databases">
        <title>Genomic insights into the carbon and energy metabolism of the first obligate autotrophic acetogenic bacterium Aceticella autotrophica gen. nov., sp. nov.</title>
        <authorList>
            <person name="Toshchakov S.V."/>
            <person name="Elcheninov A.G."/>
            <person name="Kublanov I.V."/>
            <person name="Frolov E.N."/>
            <person name="Lebedinsky A.V."/>
        </authorList>
    </citation>
    <scope>NUCLEOTIDE SEQUENCE</scope>
    <source>
        <strain evidence="10">3443-3Ac</strain>
    </source>
</reference>
<comment type="similarity">
    <text evidence="7">Belongs to the NAGSA dehydrogenase family. Type 1 subfamily.</text>
</comment>
<dbReference type="InterPro" id="IPR000706">
    <property type="entry name" value="AGPR_type-1"/>
</dbReference>
<comment type="catalytic activity">
    <reaction evidence="6 7">
        <text>N-acetyl-L-glutamate 5-semialdehyde + phosphate + NADP(+) = N-acetyl-L-glutamyl 5-phosphate + NADPH + H(+)</text>
        <dbReference type="Rhea" id="RHEA:21588"/>
        <dbReference type="ChEBI" id="CHEBI:15378"/>
        <dbReference type="ChEBI" id="CHEBI:29123"/>
        <dbReference type="ChEBI" id="CHEBI:43474"/>
        <dbReference type="ChEBI" id="CHEBI:57783"/>
        <dbReference type="ChEBI" id="CHEBI:57936"/>
        <dbReference type="ChEBI" id="CHEBI:58349"/>
        <dbReference type="EC" id="1.2.1.38"/>
    </reaction>
</comment>
<dbReference type="AlphaFoldDB" id="A0A975AW52"/>
<gene>
    <name evidence="7" type="primary">argC</name>
    <name evidence="10" type="ORF">ACETAC_00870</name>
</gene>
<keyword evidence="11" id="KW-1185">Reference proteome</keyword>
<dbReference type="GO" id="GO:0005737">
    <property type="term" value="C:cytoplasm"/>
    <property type="evidence" value="ECO:0007669"/>
    <property type="project" value="UniProtKB-SubCell"/>
</dbReference>
<comment type="pathway">
    <text evidence="1 7">Amino-acid biosynthesis; L-arginine biosynthesis; N(2)-acetyl-L-ornithine from L-glutamate: step 3/4.</text>
</comment>
<evidence type="ECO:0000313" key="11">
    <source>
        <dbReference type="Proteomes" id="UP000671913"/>
    </source>
</evidence>
<keyword evidence="7" id="KW-0963">Cytoplasm</keyword>
<evidence type="ECO:0000256" key="6">
    <source>
        <dbReference type="ARBA" id="ARBA00050557"/>
    </source>
</evidence>
<evidence type="ECO:0000256" key="1">
    <source>
        <dbReference type="ARBA" id="ARBA00004862"/>
    </source>
</evidence>
<dbReference type="Proteomes" id="UP000671913">
    <property type="component" value="Chromosome"/>
</dbReference>
<feature type="active site" evidence="7 8">
    <location>
        <position position="148"/>
    </location>
</feature>
<dbReference type="HAMAP" id="MF_00150">
    <property type="entry name" value="ArgC_type1"/>
    <property type="match status" value="1"/>
</dbReference>
<name>A0A975AW52_9THEO</name>
<evidence type="ECO:0000256" key="4">
    <source>
        <dbReference type="ARBA" id="ARBA00022857"/>
    </source>
</evidence>
<dbReference type="CDD" id="cd23934">
    <property type="entry name" value="AGPR_1_C"/>
    <property type="match status" value="1"/>
</dbReference>
<protein>
    <recommendedName>
        <fullName evidence="7">N-acetyl-gamma-glutamyl-phosphate reductase</fullName>
        <shortName evidence="7">AGPR</shortName>
        <ecNumber evidence="7">1.2.1.38</ecNumber>
    </recommendedName>
    <alternativeName>
        <fullName evidence="7">N-acetyl-glutamate semialdehyde dehydrogenase</fullName>
        <shortName evidence="7">NAGSA dehydrogenase</shortName>
    </alternativeName>
</protein>
<feature type="domain" description="Semialdehyde dehydrogenase NAD-binding" evidence="9">
    <location>
        <begin position="3"/>
        <end position="140"/>
    </location>
</feature>
<dbReference type="SUPFAM" id="SSF55347">
    <property type="entry name" value="Glyceraldehyde-3-phosphate dehydrogenase-like, C-terminal domain"/>
    <property type="match status" value="1"/>
</dbReference>
<dbReference type="GO" id="GO:0070401">
    <property type="term" value="F:NADP+ binding"/>
    <property type="evidence" value="ECO:0007669"/>
    <property type="project" value="InterPro"/>
</dbReference>
<accession>A0A975AW52</accession>
<comment type="subcellular location">
    <subcellularLocation>
        <location evidence="7">Cytoplasm</location>
    </subcellularLocation>
</comment>
<organism evidence="10 11">
    <name type="scientific">Aceticella autotrophica</name>
    <dbReference type="NCBI Taxonomy" id="2755338"/>
    <lineage>
        <taxon>Bacteria</taxon>
        <taxon>Bacillati</taxon>
        <taxon>Bacillota</taxon>
        <taxon>Clostridia</taxon>
        <taxon>Thermoanaerobacterales</taxon>
        <taxon>Thermoanaerobacteraceae</taxon>
        <taxon>Aceticella</taxon>
    </lineage>
</organism>
<dbReference type="SUPFAM" id="SSF51735">
    <property type="entry name" value="NAD(P)-binding Rossmann-fold domains"/>
    <property type="match status" value="1"/>
</dbReference>
<keyword evidence="4 7" id="KW-0521">NADP</keyword>
<sequence length="343" mass="38605">MVRVGIFGATGFTGIELIRILSKHKDAKIVYLSSQRYNSRVISDVYPSLEGFCENKLEDMDLEKAASVCDVLFIALPSGYAYEIASKTLRKVKVIDLGADFRFDDYSIYKEWYTGNCDEYDKIERVYGLPELYRETIKKAPIIGNPGCYPTSAILGLAPALKSGIVEHNVIIDSKSGVSGAGHSPNQINMYVECNNNIRAYNVAKHRHRPEIEQELTKIAGQNTRVIFTPHLTPMTRGILSTMYCNLKKETRIEDVYDIYKDFYKDEYFVKVLKPGNYPATKNVYDSNFCQIGFEIDKHANTLIIMSVIDNLIKGASGQAVQNMNIMFGLPENTGLDMVPTIP</sequence>
<dbReference type="CDD" id="cd17895">
    <property type="entry name" value="AGPR_1_N"/>
    <property type="match status" value="1"/>
</dbReference>
<keyword evidence="3 7" id="KW-0028">Amino-acid biosynthesis</keyword>
<dbReference type="KEGG" id="aaut:ACETAC_00870"/>
<proteinExistence type="inferred from homology"/>
<evidence type="ECO:0000259" key="9">
    <source>
        <dbReference type="SMART" id="SM00859"/>
    </source>
</evidence>
<evidence type="ECO:0000313" key="10">
    <source>
        <dbReference type="EMBL" id="QSZ27513.1"/>
    </source>
</evidence>
<dbReference type="EMBL" id="CP060096">
    <property type="protein sequence ID" value="QSZ27513.1"/>
    <property type="molecule type" value="Genomic_DNA"/>
</dbReference>
<dbReference type="GO" id="GO:0003942">
    <property type="term" value="F:N-acetyl-gamma-glutamyl-phosphate reductase activity"/>
    <property type="evidence" value="ECO:0007669"/>
    <property type="project" value="UniProtKB-UniRule"/>
</dbReference>
<dbReference type="InterPro" id="IPR036291">
    <property type="entry name" value="NAD(P)-bd_dom_sf"/>
</dbReference>
<evidence type="ECO:0000256" key="7">
    <source>
        <dbReference type="HAMAP-Rule" id="MF_00150"/>
    </source>
</evidence>
<dbReference type="PANTHER" id="PTHR32338:SF10">
    <property type="entry name" value="N-ACETYL-GAMMA-GLUTAMYL-PHOSPHATE REDUCTASE, CHLOROPLASTIC-RELATED"/>
    <property type="match status" value="1"/>
</dbReference>
<dbReference type="InterPro" id="IPR058924">
    <property type="entry name" value="AGPR_dimerisation_dom"/>
</dbReference>
<evidence type="ECO:0000256" key="8">
    <source>
        <dbReference type="PROSITE-ProRule" id="PRU10010"/>
    </source>
</evidence>
<evidence type="ECO:0000256" key="3">
    <source>
        <dbReference type="ARBA" id="ARBA00022605"/>
    </source>
</evidence>
<dbReference type="Gene3D" id="3.30.360.10">
    <property type="entry name" value="Dihydrodipicolinate Reductase, domain 2"/>
    <property type="match status" value="1"/>
</dbReference>
<dbReference type="PANTHER" id="PTHR32338">
    <property type="entry name" value="N-ACETYL-GAMMA-GLUTAMYL-PHOSPHATE REDUCTASE, CHLOROPLASTIC-RELATED-RELATED"/>
    <property type="match status" value="1"/>
</dbReference>
<dbReference type="FunFam" id="3.30.360.10:FF:000014">
    <property type="entry name" value="N-acetyl-gamma-glutamyl-phosphate reductase"/>
    <property type="match status" value="1"/>
</dbReference>
<evidence type="ECO:0000256" key="5">
    <source>
        <dbReference type="ARBA" id="ARBA00023002"/>
    </source>
</evidence>
<dbReference type="EC" id="1.2.1.38" evidence="7"/>
<dbReference type="RefSeq" id="WP_284680219.1">
    <property type="nucleotide sequence ID" value="NZ_CP060096.1"/>
</dbReference>
<dbReference type="Gene3D" id="3.40.50.720">
    <property type="entry name" value="NAD(P)-binding Rossmann-like Domain"/>
    <property type="match status" value="1"/>
</dbReference>
<dbReference type="Pfam" id="PF22698">
    <property type="entry name" value="Semialdhyde_dhC_1"/>
    <property type="match status" value="1"/>
</dbReference>
<keyword evidence="5 7" id="KW-0560">Oxidoreductase</keyword>
<dbReference type="InterPro" id="IPR023013">
    <property type="entry name" value="AGPR_AS"/>
</dbReference>
<dbReference type="InterPro" id="IPR000534">
    <property type="entry name" value="Semialdehyde_DH_NAD-bd"/>
</dbReference>
<dbReference type="GO" id="GO:0006526">
    <property type="term" value="P:L-arginine biosynthetic process"/>
    <property type="evidence" value="ECO:0007669"/>
    <property type="project" value="UniProtKB-UniRule"/>
</dbReference>
<dbReference type="SMART" id="SM00859">
    <property type="entry name" value="Semialdhyde_dh"/>
    <property type="match status" value="1"/>
</dbReference>
<dbReference type="GO" id="GO:0051287">
    <property type="term" value="F:NAD binding"/>
    <property type="evidence" value="ECO:0007669"/>
    <property type="project" value="InterPro"/>
</dbReference>
<dbReference type="Pfam" id="PF01118">
    <property type="entry name" value="Semialdhyde_dh"/>
    <property type="match status" value="1"/>
</dbReference>